<organism evidence="16">
    <name type="scientific">Spongospora subterranea</name>
    <dbReference type="NCBI Taxonomy" id="70186"/>
    <lineage>
        <taxon>Eukaryota</taxon>
        <taxon>Sar</taxon>
        <taxon>Rhizaria</taxon>
        <taxon>Endomyxa</taxon>
        <taxon>Phytomyxea</taxon>
        <taxon>Plasmodiophorida</taxon>
        <taxon>Plasmodiophoridae</taxon>
        <taxon>Spongospora</taxon>
    </lineage>
</organism>
<reference evidence="16" key="1">
    <citation type="submission" date="2015-04" db="EMBL/GenBank/DDBJ databases">
        <title>The genome sequence of the plant pathogenic Rhizarian Plasmodiophora brassicae reveals insights in its biotrophic life cycle and the origin of chitin synthesis.</title>
        <authorList>
            <person name="Schwelm A."/>
            <person name="Fogelqvist J."/>
            <person name="Knaust A."/>
            <person name="Julke S."/>
            <person name="Lilja T."/>
            <person name="Dhandapani V."/>
            <person name="Bonilla-Rosso G."/>
            <person name="Karlsson M."/>
            <person name="Shevchenko A."/>
            <person name="Choi S.R."/>
            <person name="Kim H.G."/>
            <person name="Park J.Y."/>
            <person name="Lim Y.P."/>
            <person name="Ludwig-Muller J."/>
            <person name="Dixelius C."/>
        </authorList>
    </citation>
    <scope>NUCLEOTIDE SEQUENCE</scope>
    <source>
        <tissue evidence="16">Potato root galls</tissue>
    </source>
</reference>
<dbReference type="Gene3D" id="3.40.1110.10">
    <property type="entry name" value="Calcium-transporting ATPase, cytoplasmic domain N"/>
    <property type="match status" value="1"/>
</dbReference>
<evidence type="ECO:0000256" key="13">
    <source>
        <dbReference type="ARBA" id="ARBA00067200"/>
    </source>
</evidence>
<dbReference type="Pfam" id="PF00689">
    <property type="entry name" value="Cation_ATPase_C"/>
    <property type="match status" value="1"/>
</dbReference>
<evidence type="ECO:0000256" key="1">
    <source>
        <dbReference type="ARBA" id="ARBA00004651"/>
    </source>
</evidence>
<dbReference type="PANTHER" id="PTHR43294">
    <property type="entry name" value="SODIUM/POTASSIUM-TRANSPORTING ATPASE SUBUNIT ALPHA"/>
    <property type="match status" value="1"/>
</dbReference>
<evidence type="ECO:0000313" key="16">
    <source>
        <dbReference type="EMBL" id="CRZ10426.1"/>
    </source>
</evidence>
<feature type="transmembrane region" description="Helical" evidence="14">
    <location>
        <begin position="968"/>
        <end position="988"/>
    </location>
</feature>
<evidence type="ECO:0000256" key="7">
    <source>
        <dbReference type="ARBA" id="ARBA00022989"/>
    </source>
</evidence>
<dbReference type="SUPFAM" id="SSF81660">
    <property type="entry name" value="Metal cation-transporting ATPase, ATP-binding domain N"/>
    <property type="match status" value="1"/>
</dbReference>
<dbReference type="PRINTS" id="PR00120">
    <property type="entry name" value="HATPASE"/>
</dbReference>
<keyword evidence="3 14" id="KW-0812">Transmembrane</keyword>
<keyword evidence="4" id="KW-0547">Nucleotide-binding</keyword>
<dbReference type="GO" id="GO:0005886">
    <property type="term" value="C:plasma membrane"/>
    <property type="evidence" value="ECO:0007669"/>
    <property type="project" value="UniProtKB-SubCell"/>
</dbReference>
<dbReference type="Pfam" id="PF00690">
    <property type="entry name" value="Cation_ATPase_N"/>
    <property type="match status" value="1"/>
</dbReference>
<name>A0A0H5R9G6_9EUKA</name>
<feature type="transmembrane region" description="Helical" evidence="14">
    <location>
        <begin position="1150"/>
        <end position="1170"/>
    </location>
</feature>
<dbReference type="InterPro" id="IPR059000">
    <property type="entry name" value="ATPase_P-type_domA"/>
</dbReference>
<dbReference type="Gene3D" id="1.20.1110.10">
    <property type="entry name" value="Calcium-transporting ATPase, transmembrane domain"/>
    <property type="match status" value="1"/>
</dbReference>
<keyword evidence="2" id="KW-1003">Cell membrane</keyword>
<feature type="transmembrane region" description="Helical" evidence="14">
    <location>
        <begin position="265"/>
        <end position="286"/>
    </location>
</feature>
<dbReference type="FunFam" id="3.40.50.1000:FF:000001">
    <property type="entry name" value="Phospholipid-transporting ATPase IC"/>
    <property type="match status" value="1"/>
</dbReference>
<dbReference type="GO" id="GO:0005391">
    <property type="term" value="F:P-type sodium:potassium-exchanging transporter activity"/>
    <property type="evidence" value="ECO:0007669"/>
    <property type="project" value="TreeGrafter"/>
</dbReference>
<dbReference type="InterPro" id="IPR023298">
    <property type="entry name" value="ATPase_P-typ_TM_dom_sf"/>
</dbReference>
<dbReference type="InterPro" id="IPR044492">
    <property type="entry name" value="P_typ_ATPase_HD_dom"/>
</dbReference>
<proteinExistence type="predicted"/>
<dbReference type="InterPro" id="IPR008250">
    <property type="entry name" value="ATPase_P-typ_transduc_dom_A_sf"/>
</dbReference>
<keyword evidence="9 14" id="KW-0472">Membrane</keyword>
<keyword evidence="10" id="KW-0406">Ion transport</keyword>
<dbReference type="InterPro" id="IPR023214">
    <property type="entry name" value="HAD_sf"/>
</dbReference>
<feature type="transmembrane region" description="Helical" evidence="14">
    <location>
        <begin position="1000"/>
        <end position="1020"/>
    </location>
</feature>
<dbReference type="Pfam" id="PF00122">
    <property type="entry name" value="E1-E2_ATPase"/>
    <property type="match status" value="1"/>
</dbReference>
<accession>A0A0H5R9G6</accession>
<dbReference type="PRINTS" id="PR00119">
    <property type="entry name" value="CATATPASE"/>
</dbReference>
<dbReference type="SUPFAM" id="SSF81665">
    <property type="entry name" value="Calcium ATPase, transmembrane domain M"/>
    <property type="match status" value="1"/>
</dbReference>
<dbReference type="InterPro" id="IPR006068">
    <property type="entry name" value="ATPase_P-typ_cation-transptr_C"/>
</dbReference>
<evidence type="ECO:0000256" key="5">
    <source>
        <dbReference type="ARBA" id="ARBA00022840"/>
    </source>
</evidence>
<evidence type="ECO:0000256" key="3">
    <source>
        <dbReference type="ARBA" id="ARBA00022692"/>
    </source>
</evidence>
<dbReference type="InterPro" id="IPR036412">
    <property type="entry name" value="HAD-like_sf"/>
</dbReference>
<evidence type="ECO:0000256" key="10">
    <source>
        <dbReference type="ARBA" id="ARBA00023201"/>
    </source>
</evidence>
<dbReference type="GO" id="GO:0030007">
    <property type="term" value="P:intracellular potassium ion homeostasis"/>
    <property type="evidence" value="ECO:0007669"/>
    <property type="project" value="TreeGrafter"/>
</dbReference>
<keyword evidence="8" id="KW-0915">Sodium</keyword>
<dbReference type="PROSITE" id="PS00154">
    <property type="entry name" value="ATPASE_E1_E2"/>
    <property type="match status" value="1"/>
</dbReference>
<dbReference type="SUPFAM" id="SSF56784">
    <property type="entry name" value="HAD-like"/>
    <property type="match status" value="1"/>
</dbReference>
<comment type="subcellular location">
    <subcellularLocation>
        <location evidence="1">Cell membrane</location>
        <topology evidence="1">Multi-pass membrane protein</topology>
    </subcellularLocation>
</comment>
<dbReference type="InterPro" id="IPR023299">
    <property type="entry name" value="ATPase_P-typ_cyto_dom_N"/>
</dbReference>
<dbReference type="SMART" id="SM00831">
    <property type="entry name" value="Cation_ATPase_N"/>
    <property type="match status" value="1"/>
</dbReference>
<comment type="catalytic activity">
    <reaction evidence="12">
        <text>Na(+)(in) + ATP + H2O = Na(+)(out) + ADP + phosphate + H(+)</text>
        <dbReference type="Rhea" id="RHEA:14633"/>
        <dbReference type="ChEBI" id="CHEBI:15377"/>
        <dbReference type="ChEBI" id="CHEBI:15378"/>
        <dbReference type="ChEBI" id="CHEBI:29101"/>
        <dbReference type="ChEBI" id="CHEBI:30616"/>
        <dbReference type="ChEBI" id="CHEBI:43474"/>
        <dbReference type="ChEBI" id="CHEBI:456216"/>
        <dbReference type="EC" id="7.2.2.3"/>
    </reaction>
    <physiologicalReaction direction="left-to-right" evidence="12">
        <dbReference type="Rhea" id="RHEA:14634"/>
    </physiologicalReaction>
</comment>
<dbReference type="EMBL" id="HACM01009984">
    <property type="protein sequence ID" value="CRZ10426.1"/>
    <property type="molecule type" value="Transcribed_RNA"/>
</dbReference>
<dbReference type="GO" id="GO:0005524">
    <property type="term" value="F:ATP binding"/>
    <property type="evidence" value="ECO:0007669"/>
    <property type="project" value="UniProtKB-KW"/>
</dbReference>
<feature type="transmembrane region" description="Helical" evidence="14">
    <location>
        <begin position="1083"/>
        <end position="1100"/>
    </location>
</feature>
<evidence type="ECO:0000256" key="9">
    <source>
        <dbReference type="ARBA" id="ARBA00023136"/>
    </source>
</evidence>
<dbReference type="PANTHER" id="PTHR43294:SF21">
    <property type="entry name" value="CATION TRANSPORTING ATPASE"/>
    <property type="match status" value="1"/>
</dbReference>
<dbReference type="InterPro" id="IPR050510">
    <property type="entry name" value="Cation_transp_ATPase_P-type"/>
</dbReference>
<dbReference type="GO" id="GO:0036376">
    <property type="term" value="P:sodium ion export across plasma membrane"/>
    <property type="evidence" value="ECO:0007669"/>
    <property type="project" value="TreeGrafter"/>
</dbReference>
<evidence type="ECO:0000256" key="4">
    <source>
        <dbReference type="ARBA" id="ARBA00022741"/>
    </source>
</evidence>
<feature type="transmembrane region" description="Helical" evidence="14">
    <location>
        <begin position="490"/>
        <end position="511"/>
    </location>
</feature>
<protein>
    <recommendedName>
        <fullName evidence="13">P-type sodium-transporting ATPase4</fullName>
        <ecNumber evidence="11">7.2.2.3</ecNumber>
    </recommendedName>
</protein>
<keyword evidence="6" id="KW-1278">Translocase</keyword>
<dbReference type="EC" id="7.2.2.3" evidence="11"/>
<dbReference type="SFLD" id="SFLDF00027">
    <property type="entry name" value="p-type_atpase"/>
    <property type="match status" value="1"/>
</dbReference>
<evidence type="ECO:0000256" key="6">
    <source>
        <dbReference type="ARBA" id="ARBA00022967"/>
    </source>
</evidence>
<dbReference type="Pfam" id="PF13246">
    <property type="entry name" value="Cation_ATPase"/>
    <property type="match status" value="1"/>
</dbReference>
<feature type="transmembrane region" description="Helical" evidence="14">
    <location>
        <begin position="459"/>
        <end position="478"/>
    </location>
</feature>
<dbReference type="SFLD" id="SFLDG00002">
    <property type="entry name" value="C1.7:_P-type_atpase_like"/>
    <property type="match status" value="1"/>
</dbReference>
<dbReference type="AlphaFoldDB" id="A0A0H5R9G6"/>
<dbReference type="InterPro" id="IPR018303">
    <property type="entry name" value="ATPase_P-typ_P_site"/>
</dbReference>
<evidence type="ECO:0000256" key="8">
    <source>
        <dbReference type="ARBA" id="ARBA00023053"/>
    </source>
</evidence>
<evidence type="ECO:0000256" key="12">
    <source>
        <dbReference type="ARBA" id="ARBA00049499"/>
    </source>
</evidence>
<keyword evidence="10" id="KW-0739">Sodium transport</keyword>
<feature type="transmembrane region" description="Helical" evidence="14">
    <location>
        <begin position="1040"/>
        <end position="1063"/>
    </location>
</feature>
<keyword evidence="10" id="KW-0813">Transport</keyword>
<dbReference type="Gene3D" id="3.40.50.1000">
    <property type="entry name" value="HAD superfamily/HAD-like"/>
    <property type="match status" value="1"/>
</dbReference>
<feature type="transmembrane region" description="Helical" evidence="14">
    <location>
        <begin position="1120"/>
        <end position="1138"/>
    </location>
</feature>
<evidence type="ECO:0000256" key="14">
    <source>
        <dbReference type="SAM" id="Phobius"/>
    </source>
</evidence>
<dbReference type="Gene3D" id="2.70.150.10">
    <property type="entry name" value="Calcium-transporting ATPase, cytoplasmic transduction domain A"/>
    <property type="match status" value="1"/>
</dbReference>
<dbReference type="GO" id="GO:1990573">
    <property type="term" value="P:potassium ion import across plasma membrane"/>
    <property type="evidence" value="ECO:0007669"/>
    <property type="project" value="TreeGrafter"/>
</dbReference>
<dbReference type="NCBIfam" id="TIGR01494">
    <property type="entry name" value="ATPase_P-type"/>
    <property type="match status" value="2"/>
</dbReference>
<sequence>MAKAAHPDIIAADVALDITKPDGQASIEHQIDIHVLDLTECRDSMADVLHGLKYCMDFRIKGGKLPSLDADLMERLLSALLPICSNQSGNLLSYRPTAEADLAFALFAQFMDEVMEFRMAVSKRSATDLRDALKIHRRCQPWSSEAQREVAADVLSLILHAFPKTLNWKELVKADEFDDVERLMQDFAGRFALDRSSRPTTPTAPSTMLFPPPALYFDRKTERLSEMFGVSFETGLSSERAELALKHYGPNVIPKPKAKSALRMIWTQLTDFMVLILIAASVTEIIMGDFRSAVVLLAVVLLNVVIGFTQERKASNALEALVTLTAPQASVLRDGVQQVIDSSLLVPGDIVVVDEGDAIPADLRLFQVSQLEVIESILTGESLPTSKSTESILKRTRRLPLGDCKGSAFMATTVARGRAKGIVVRTGIRTEIGKISLAISSAPTEPTNIEKKLQFLGKLLVVLSIFLCGVIVAIGIAYKNDVMEVLKVGISLAVSVIPEGLVAVVTVTNALGVRRMAAHNAIVRQLASVETLGSVSVICSDKTGTLTEGKMGCSSIWTADNSLFTFTNSTSPDPSQGNVQTRRSNCTLKEAMSGATLPLPSDIIVDVSRTFGEAPAHLLASAMISTLCNNAQIKQDNGEWVALGDPTEIAMVVAGQKSGFSREFFISNFGLERQQEFAFDSDRKLMSVVYCQTQADVAQSFKLPDNSALIFVKGAPEGVLSRCISYLPASANSNFTAMLTGSASPMTEEFVEFVSRQSASMAAKGLRILALALRNTSKDNVSEIVANPQSPSAAESDLTFVGLIGMIDPARSGVKDSVASCHKAGIRVVMITGDHIATAVAISEQLGIINKTIPNQSRSMSGYEVDSLSADALADLTPFPVVFARVSPDNKLKIVEALQNNGYSVAMTGDGVNDAPAIKRANVGIAMGIGGTEITKQAADIVLADDNFSSIVLAVREGRRVFDNIKKFCVYLLSCNSAEIFLFLAAAIKNDPMPFSTIQILWANIIADVPPAMSLGVELYERDIMERKPRPHDEGVVTMITSIVILLQGLLIATCPFVTYLLARANYLPGFENFQQHAVSKQQTLTFLVLTMMQILQCFFSRSVNLSVFRTGITGNRPMIAACLFSFLSLVCSIYIPGLSDWLEFQPMNYVGWFVVGIALIIQLVVVELLKFGLRWREARQFPESYEPVRRRQTK</sequence>
<feature type="domain" description="Cation-transporting P-type ATPase N-terminal" evidence="15">
    <location>
        <begin position="215"/>
        <end position="289"/>
    </location>
</feature>
<feature type="transmembrane region" description="Helical" evidence="14">
    <location>
        <begin position="292"/>
        <end position="309"/>
    </location>
</feature>
<dbReference type="InterPro" id="IPR001757">
    <property type="entry name" value="P_typ_ATPase"/>
</dbReference>
<dbReference type="GO" id="GO:1902600">
    <property type="term" value="P:proton transmembrane transport"/>
    <property type="evidence" value="ECO:0007669"/>
    <property type="project" value="TreeGrafter"/>
</dbReference>
<dbReference type="FunFam" id="3.40.50.1000:FF:000028">
    <property type="entry name" value="Calcium-transporting P-type ATPase, putative"/>
    <property type="match status" value="1"/>
</dbReference>
<dbReference type="GO" id="GO:0016887">
    <property type="term" value="F:ATP hydrolysis activity"/>
    <property type="evidence" value="ECO:0007669"/>
    <property type="project" value="InterPro"/>
</dbReference>
<dbReference type="SUPFAM" id="SSF81653">
    <property type="entry name" value="Calcium ATPase, transduction domain A"/>
    <property type="match status" value="1"/>
</dbReference>
<evidence type="ECO:0000256" key="11">
    <source>
        <dbReference type="ARBA" id="ARBA00035029"/>
    </source>
</evidence>
<dbReference type="SFLD" id="SFLDS00003">
    <property type="entry name" value="Haloacid_Dehalogenase"/>
    <property type="match status" value="1"/>
</dbReference>
<evidence type="ECO:0000256" key="2">
    <source>
        <dbReference type="ARBA" id="ARBA00022475"/>
    </source>
</evidence>
<evidence type="ECO:0000259" key="15">
    <source>
        <dbReference type="SMART" id="SM00831"/>
    </source>
</evidence>
<keyword evidence="7 14" id="KW-1133">Transmembrane helix</keyword>
<dbReference type="GO" id="GO:0006883">
    <property type="term" value="P:intracellular sodium ion homeostasis"/>
    <property type="evidence" value="ECO:0007669"/>
    <property type="project" value="TreeGrafter"/>
</dbReference>
<keyword evidence="5" id="KW-0067">ATP-binding</keyword>
<dbReference type="InterPro" id="IPR004014">
    <property type="entry name" value="ATPase_P-typ_cation-transptr_N"/>
</dbReference>